<reference evidence="2 3" key="1">
    <citation type="submission" date="2015-09" db="EMBL/GenBank/DDBJ databases">
        <title>Atta colombica WGS genome.</title>
        <authorList>
            <person name="Nygaard S."/>
            <person name="Hu H."/>
            <person name="Boomsma J."/>
            <person name="Zhang G."/>
        </authorList>
    </citation>
    <scope>NUCLEOTIDE SEQUENCE [LARGE SCALE GENOMIC DNA]</scope>
    <source>
        <strain evidence="2">Treedump-2</strain>
        <tissue evidence="2">Whole body</tissue>
    </source>
</reference>
<accession>A0A195AUX9</accession>
<keyword evidence="3" id="KW-1185">Reference proteome</keyword>
<dbReference type="AlphaFoldDB" id="A0A195AUX9"/>
<gene>
    <name evidence="2" type="ORF">ALC53_13533</name>
</gene>
<proteinExistence type="predicted"/>
<evidence type="ECO:0000313" key="2">
    <source>
        <dbReference type="EMBL" id="KYM76048.1"/>
    </source>
</evidence>
<organism evidence="2 3">
    <name type="scientific">Atta colombica</name>
    <dbReference type="NCBI Taxonomy" id="520822"/>
    <lineage>
        <taxon>Eukaryota</taxon>
        <taxon>Metazoa</taxon>
        <taxon>Ecdysozoa</taxon>
        <taxon>Arthropoda</taxon>
        <taxon>Hexapoda</taxon>
        <taxon>Insecta</taxon>
        <taxon>Pterygota</taxon>
        <taxon>Neoptera</taxon>
        <taxon>Endopterygota</taxon>
        <taxon>Hymenoptera</taxon>
        <taxon>Apocrita</taxon>
        <taxon>Aculeata</taxon>
        <taxon>Formicoidea</taxon>
        <taxon>Formicidae</taxon>
        <taxon>Myrmicinae</taxon>
        <taxon>Atta</taxon>
    </lineage>
</organism>
<feature type="region of interest" description="Disordered" evidence="1">
    <location>
        <begin position="173"/>
        <end position="200"/>
    </location>
</feature>
<dbReference type="EMBL" id="KQ976736">
    <property type="protein sequence ID" value="KYM76048.1"/>
    <property type="molecule type" value="Genomic_DNA"/>
</dbReference>
<sequence length="285" mass="32408">MIIDNVYRYRAAVCNYQKHSKYLRVHEEYEKEGQRYGMPCREITKTPLEKSVSSSCRTNRLPTDHAEITDENNIDALNVFHSVPTRTERVWRDKSMTHVSTRAAVQSRHDMRWIIFVVSKGRGTRAICGMENKGEIYPGACSDRRPHPADRGRQEAHFRDDVQRCRAHVLDKAERHRAGPGPGPRTSTVRDGRATTTTTKSPRLCPRVVFGPGGHEFVYQPRGWFCELSIPSEDGNLTAHNAATPTLSLQLDWHRWHCPARPSRVQAYSERLTSAPPFAVKHGGA</sequence>
<dbReference type="Proteomes" id="UP000078540">
    <property type="component" value="Unassembled WGS sequence"/>
</dbReference>
<name>A0A195AUX9_9HYME</name>
<protein>
    <submittedName>
        <fullName evidence="2">Uncharacterized protein</fullName>
    </submittedName>
</protein>
<evidence type="ECO:0000256" key="1">
    <source>
        <dbReference type="SAM" id="MobiDB-lite"/>
    </source>
</evidence>
<evidence type="ECO:0000313" key="3">
    <source>
        <dbReference type="Proteomes" id="UP000078540"/>
    </source>
</evidence>